<keyword evidence="2" id="KW-1185">Reference proteome</keyword>
<gene>
    <name evidence="1" type="ORF">D6201_01790</name>
</gene>
<comment type="caution">
    <text evidence="1">The sequence shown here is derived from an EMBL/GenBank/DDBJ whole genome shotgun (WGS) entry which is preliminary data.</text>
</comment>
<evidence type="ECO:0000313" key="1">
    <source>
        <dbReference type="EMBL" id="RJY08258.1"/>
    </source>
</evidence>
<proteinExistence type="predicted"/>
<evidence type="ECO:0000313" key="2">
    <source>
        <dbReference type="Proteomes" id="UP000285232"/>
    </source>
</evidence>
<dbReference type="EMBL" id="RAHX01000001">
    <property type="protein sequence ID" value="RJY08258.1"/>
    <property type="molecule type" value="Genomic_DNA"/>
</dbReference>
<dbReference type="Proteomes" id="UP000285232">
    <property type="component" value="Unassembled WGS sequence"/>
</dbReference>
<dbReference type="OrthoDB" id="6906417at2"/>
<organism evidence="1 2">
    <name type="scientific">Aurantiacibacter aquimixticola</name>
    <dbReference type="NCBI Taxonomy" id="1958945"/>
    <lineage>
        <taxon>Bacteria</taxon>
        <taxon>Pseudomonadati</taxon>
        <taxon>Pseudomonadota</taxon>
        <taxon>Alphaproteobacteria</taxon>
        <taxon>Sphingomonadales</taxon>
        <taxon>Erythrobacteraceae</taxon>
        <taxon>Aurantiacibacter</taxon>
    </lineage>
</organism>
<dbReference type="RefSeq" id="WP_120047146.1">
    <property type="nucleotide sequence ID" value="NZ_RAHX01000001.1"/>
</dbReference>
<name>A0A419RR45_9SPHN</name>
<protein>
    <submittedName>
        <fullName evidence="1">Uncharacterized protein</fullName>
    </submittedName>
</protein>
<sequence>MKKPEAEQGIRYLCTKWAREIGLNAKQYETASFSQFWTWLRLNHPEYLDFGTSTSVAYDVEMWFEQEMNQSSYQ</sequence>
<accession>A0A419RR45</accession>
<dbReference type="AlphaFoldDB" id="A0A419RR45"/>
<reference evidence="1 2" key="1">
    <citation type="journal article" date="2017" name="Int. J. Syst. Evol. Microbiol.">
        <title>Erythrobacter aquimixticola sp. nov., isolated from the junction between the ocean and a freshwater spring.</title>
        <authorList>
            <person name="Park S."/>
            <person name="Jung Y.T."/>
            <person name="Choi S.J."/>
            <person name="Yoon J.H."/>
        </authorList>
    </citation>
    <scope>NUCLEOTIDE SEQUENCE [LARGE SCALE GENOMIC DNA]</scope>
    <source>
        <strain evidence="1 2">JSSK-14</strain>
    </source>
</reference>